<dbReference type="AlphaFoldDB" id="A0A7G7CQT9"/>
<sequence>MDDNSIWEQRYRELERTVEQIMIGLSKSGVAHHGTVDGIVRLLPVHLYGCSGVVCVARGTNLFYGFKFVMPGGDEIAQSSLANFMAMPPEWLKLEVTIRRETAEGEILDRMEVSKSELAEEGSNHVE</sequence>
<protein>
    <submittedName>
        <fullName evidence="1">Uncharacterized protein</fullName>
    </submittedName>
</protein>
<dbReference type="KEGG" id="cik:H0194_02675"/>
<gene>
    <name evidence="1" type="ORF">H0194_02675</name>
</gene>
<name>A0A7G7CQT9_9CORY</name>
<evidence type="ECO:0000313" key="2">
    <source>
        <dbReference type="Proteomes" id="UP000515743"/>
    </source>
</evidence>
<dbReference type="RefSeq" id="WP_185176329.1">
    <property type="nucleotide sequence ID" value="NZ_CP059404.1"/>
</dbReference>
<organism evidence="1 2">
    <name type="scientific">Corynebacterium incognita</name>
    <dbReference type="NCBI Taxonomy" id="2754725"/>
    <lineage>
        <taxon>Bacteria</taxon>
        <taxon>Bacillati</taxon>
        <taxon>Actinomycetota</taxon>
        <taxon>Actinomycetes</taxon>
        <taxon>Mycobacteriales</taxon>
        <taxon>Corynebacteriaceae</taxon>
        <taxon>Corynebacterium</taxon>
    </lineage>
</organism>
<evidence type="ECO:0000313" key="1">
    <source>
        <dbReference type="EMBL" id="QNE89955.1"/>
    </source>
</evidence>
<accession>A0A7G7CQT9</accession>
<dbReference type="EMBL" id="CP059404">
    <property type="protein sequence ID" value="QNE89955.1"/>
    <property type="molecule type" value="Genomic_DNA"/>
</dbReference>
<keyword evidence="2" id="KW-1185">Reference proteome</keyword>
<reference evidence="1 2" key="1">
    <citation type="submission" date="2020-07" db="EMBL/GenBank/DDBJ databases">
        <title>Complete genome and description of Corynebacterium incognita strain Marseille-Q3630 sp. nov.</title>
        <authorList>
            <person name="Boxberger M."/>
        </authorList>
    </citation>
    <scope>NUCLEOTIDE SEQUENCE [LARGE SCALE GENOMIC DNA]</scope>
    <source>
        <strain evidence="1 2">Marseille-Q3630</strain>
    </source>
</reference>
<proteinExistence type="predicted"/>
<dbReference type="Proteomes" id="UP000515743">
    <property type="component" value="Chromosome"/>
</dbReference>